<proteinExistence type="predicted"/>
<dbReference type="PANTHER" id="PTHR14359">
    <property type="entry name" value="HOMO-OLIGOMERIC FLAVIN CONTAINING CYS DECARBOXYLASE FAMILY"/>
    <property type="match status" value="1"/>
</dbReference>
<dbReference type="PANTHER" id="PTHR14359:SF6">
    <property type="entry name" value="PHOSPHOPANTOTHENOYLCYSTEINE DECARBOXYLASE"/>
    <property type="match status" value="1"/>
</dbReference>
<evidence type="ECO:0000313" key="3">
    <source>
        <dbReference type="Proteomes" id="UP000730482"/>
    </source>
</evidence>
<comment type="caution">
    <text evidence="2">The sequence shown here is derived from an EMBL/GenBank/DDBJ whole genome shotgun (WGS) entry which is preliminary data.</text>
</comment>
<protein>
    <submittedName>
        <fullName evidence="2">Flavoprotein</fullName>
    </submittedName>
</protein>
<accession>A0ABS5KLP7</accession>
<evidence type="ECO:0000313" key="2">
    <source>
        <dbReference type="EMBL" id="MBS2546939.1"/>
    </source>
</evidence>
<gene>
    <name evidence="2" type="ORF">KGQ19_08655</name>
</gene>
<dbReference type="Gene3D" id="3.40.50.1950">
    <property type="entry name" value="Flavin prenyltransferase-like"/>
    <property type="match status" value="1"/>
</dbReference>
<reference evidence="2 3" key="1">
    <citation type="submission" date="2020-02" db="EMBL/GenBank/DDBJ databases">
        <title>Acidophilic actinobacteria isolated from forest soil.</title>
        <authorList>
            <person name="Golinska P."/>
        </authorList>
    </citation>
    <scope>NUCLEOTIDE SEQUENCE [LARGE SCALE GENOMIC DNA]</scope>
    <source>
        <strain evidence="2 3">NL8</strain>
    </source>
</reference>
<dbReference type="Proteomes" id="UP000730482">
    <property type="component" value="Unassembled WGS sequence"/>
</dbReference>
<feature type="domain" description="Flavoprotein" evidence="1">
    <location>
        <begin position="17"/>
        <end position="121"/>
    </location>
</feature>
<dbReference type="EMBL" id="JAAFYZ010000020">
    <property type="protein sequence ID" value="MBS2546939.1"/>
    <property type="molecule type" value="Genomic_DNA"/>
</dbReference>
<sequence length="184" mass="19858">MLEKPVLYAIGCGGYPSEFMPELVRHAQGEGWDVCVIGTRMGMRFLDTELLRELTGYPVRDDYKNPNEPDVLPDADAFVVAPATFNTVNKVAGGISDNLALGLVNEAIGMGKPVILAPWPNQELVKHPAFPRSVELLAEAGVRFVLDRAALPLPASGRPGAATFPWAQVYSALAVARDEVLSSR</sequence>
<dbReference type="Pfam" id="PF02441">
    <property type="entry name" value="Flavoprotein"/>
    <property type="match status" value="1"/>
</dbReference>
<dbReference type="RefSeq" id="WP_212008556.1">
    <property type="nucleotide sequence ID" value="NZ_JAAFYZ010000020.1"/>
</dbReference>
<evidence type="ECO:0000259" key="1">
    <source>
        <dbReference type="Pfam" id="PF02441"/>
    </source>
</evidence>
<keyword evidence="3" id="KW-1185">Reference proteome</keyword>
<dbReference type="InterPro" id="IPR036551">
    <property type="entry name" value="Flavin_trans-like"/>
</dbReference>
<dbReference type="SUPFAM" id="SSF52507">
    <property type="entry name" value="Homo-oligomeric flavin-containing Cys decarboxylases, HFCD"/>
    <property type="match status" value="1"/>
</dbReference>
<dbReference type="InterPro" id="IPR003382">
    <property type="entry name" value="Flavoprotein"/>
</dbReference>
<organism evidence="2 3">
    <name type="scientific">Catenulispora pinistramenti</name>
    <dbReference type="NCBI Taxonomy" id="2705254"/>
    <lineage>
        <taxon>Bacteria</taxon>
        <taxon>Bacillati</taxon>
        <taxon>Actinomycetota</taxon>
        <taxon>Actinomycetes</taxon>
        <taxon>Catenulisporales</taxon>
        <taxon>Catenulisporaceae</taxon>
        <taxon>Catenulispora</taxon>
    </lineage>
</organism>
<name>A0ABS5KLP7_9ACTN</name>